<keyword evidence="2" id="KW-1185">Reference proteome</keyword>
<accession>A0A285X7Q0</accession>
<dbReference type="PANTHER" id="PTHR38471">
    <property type="entry name" value="FOUR HELIX BUNDLE PROTEIN"/>
    <property type="match status" value="1"/>
</dbReference>
<dbReference type="InterPro" id="IPR012657">
    <property type="entry name" value="23S_rRNA-intervening_sequence"/>
</dbReference>
<organism evidence="1 2">
    <name type="scientific">Salinimicrobium sediminis</name>
    <dbReference type="NCBI Taxonomy" id="1343891"/>
    <lineage>
        <taxon>Bacteria</taxon>
        <taxon>Pseudomonadati</taxon>
        <taxon>Bacteroidota</taxon>
        <taxon>Flavobacteriia</taxon>
        <taxon>Flavobacteriales</taxon>
        <taxon>Flavobacteriaceae</taxon>
        <taxon>Salinimicrobium</taxon>
    </lineage>
</organism>
<name>A0A285X7Q0_9FLAO</name>
<dbReference type="NCBIfam" id="TIGR02436">
    <property type="entry name" value="four helix bundle protein"/>
    <property type="match status" value="1"/>
</dbReference>
<evidence type="ECO:0000313" key="2">
    <source>
        <dbReference type="Proteomes" id="UP000219193"/>
    </source>
</evidence>
<reference evidence="2" key="1">
    <citation type="submission" date="2017-09" db="EMBL/GenBank/DDBJ databases">
        <authorList>
            <person name="Varghese N."/>
            <person name="Submissions S."/>
        </authorList>
    </citation>
    <scope>NUCLEOTIDE SEQUENCE [LARGE SCALE GENOMIC DNA]</scope>
    <source>
        <strain evidence="2">CGMCC 1.12641</strain>
    </source>
</reference>
<gene>
    <name evidence="1" type="ORF">SAMN06296241_2883</name>
</gene>
<dbReference type="AlphaFoldDB" id="A0A285X7Q0"/>
<dbReference type="InterPro" id="IPR036583">
    <property type="entry name" value="23S_rRNA_IVS_sf"/>
</dbReference>
<dbReference type="Proteomes" id="UP000219193">
    <property type="component" value="Unassembled WGS sequence"/>
</dbReference>
<dbReference type="Gene3D" id="1.20.1440.60">
    <property type="entry name" value="23S rRNA-intervening sequence"/>
    <property type="match status" value="1"/>
</dbReference>
<dbReference type="RefSeq" id="WP_097057071.1">
    <property type="nucleotide sequence ID" value="NZ_OCMF01000004.1"/>
</dbReference>
<dbReference type="EMBL" id="OCMF01000004">
    <property type="protein sequence ID" value="SOC81308.1"/>
    <property type="molecule type" value="Genomic_DNA"/>
</dbReference>
<evidence type="ECO:0000313" key="1">
    <source>
        <dbReference type="EMBL" id="SOC81308.1"/>
    </source>
</evidence>
<dbReference type="PANTHER" id="PTHR38471:SF2">
    <property type="entry name" value="FOUR HELIX BUNDLE PROTEIN"/>
    <property type="match status" value="1"/>
</dbReference>
<proteinExistence type="predicted"/>
<dbReference type="Pfam" id="PF05635">
    <property type="entry name" value="23S_rRNA_IVP"/>
    <property type="match status" value="1"/>
</dbReference>
<dbReference type="PIRSF" id="PIRSF035652">
    <property type="entry name" value="CHP02436"/>
    <property type="match status" value="1"/>
</dbReference>
<sequence>MESDLKKRSNNFAHKCVNLALSFKRGVLEDHVQKQLIRASTSVAANYRAANLGQTKRSFISKLSIVIEEADECIFWIEFLEEEKLLQQGKFEDILREARELTAIFVASRRTAEKSLLRSSGKNEQEQP</sequence>
<dbReference type="SUPFAM" id="SSF158446">
    <property type="entry name" value="IVS-encoded protein-like"/>
    <property type="match status" value="1"/>
</dbReference>
<protein>
    <submittedName>
        <fullName evidence="1">Four helix bundle protein</fullName>
    </submittedName>
</protein>
<dbReference type="OrthoDB" id="285993at2"/>